<dbReference type="Proteomes" id="UP001153050">
    <property type="component" value="Unassembled WGS sequence"/>
</dbReference>
<accession>A0ABM9EDY4</accession>
<proteinExistence type="predicted"/>
<gene>
    <name evidence="2" type="ORF">MES5069_60157</name>
</gene>
<reference evidence="2 3" key="1">
    <citation type="submission" date="2022-03" db="EMBL/GenBank/DDBJ databases">
        <authorList>
            <person name="Brunel B."/>
        </authorList>
    </citation>
    <scope>NUCLEOTIDE SEQUENCE [LARGE SCALE GENOMIC DNA]</scope>
    <source>
        <strain evidence="2">STM5069sample</strain>
    </source>
</reference>
<dbReference type="EMBL" id="CAKXZT010000157">
    <property type="protein sequence ID" value="CAH2407544.1"/>
    <property type="molecule type" value="Genomic_DNA"/>
</dbReference>
<sequence>MNLCDSGFPHANDAVRKNGLVTRVPINRLNLLHDSEQGHAPGGGVRSGVFALTKSRPSEF</sequence>
<feature type="region of interest" description="Disordered" evidence="1">
    <location>
        <begin position="35"/>
        <end position="60"/>
    </location>
</feature>
<comment type="caution">
    <text evidence="2">The sequence shown here is derived from an EMBL/GenBank/DDBJ whole genome shotgun (WGS) entry which is preliminary data.</text>
</comment>
<protein>
    <submittedName>
        <fullName evidence="2">Uncharacterized protein</fullName>
    </submittedName>
</protein>
<organism evidence="2 3">
    <name type="scientific">Mesorhizobium escarrei</name>
    <dbReference type="NCBI Taxonomy" id="666018"/>
    <lineage>
        <taxon>Bacteria</taxon>
        <taxon>Pseudomonadati</taxon>
        <taxon>Pseudomonadota</taxon>
        <taxon>Alphaproteobacteria</taxon>
        <taxon>Hyphomicrobiales</taxon>
        <taxon>Phyllobacteriaceae</taxon>
        <taxon>Mesorhizobium</taxon>
    </lineage>
</organism>
<evidence type="ECO:0000256" key="1">
    <source>
        <dbReference type="SAM" id="MobiDB-lite"/>
    </source>
</evidence>
<keyword evidence="3" id="KW-1185">Reference proteome</keyword>
<evidence type="ECO:0000313" key="3">
    <source>
        <dbReference type="Proteomes" id="UP001153050"/>
    </source>
</evidence>
<evidence type="ECO:0000313" key="2">
    <source>
        <dbReference type="EMBL" id="CAH2407544.1"/>
    </source>
</evidence>
<name>A0ABM9EDY4_9HYPH</name>